<dbReference type="RefSeq" id="WP_106514270.1">
    <property type="nucleotide sequence ID" value="NZ_PXYI01000005.1"/>
</dbReference>
<evidence type="ECO:0000313" key="11">
    <source>
        <dbReference type="EMBL" id="PSJ39072.1"/>
    </source>
</evidence>
<comment type="caution">
    <text evidence="11">The sequence shown here is derived from an EMBL/GenBank/DDBJ whole genome shotgun (WGS) entry which is preliminary data.</text>
</comment>
<keyword evidence="7 10" id="KW-0119">Carbohydrate metabolism</keyword>
<comment type="catalytic activity">
    <reaction evidence="1 10">
        <text>Transfers a segment of a (1-&gt;4)-alpha-D-glucan to a new position in an acceptor, which may be glucose or a (1-&gt;4)-alpha-D-glucan.</text>
        <dbReference type="EC" id="2.4.1.25"/>
    </reaction>
</comment>
<evidence type="ECO:0000256" key="5">
    <source>
        <dbReference type="ARBA" id="ARBA00022676"/>
    </source>
</evidence>
<comment type="similarity">
    <text evidence="2 10">Belongs to the disproportionating enzyme family.</text>
</comment>
<reference evidence="11 12" key="1">
    <citation type="submission" date="2018-03" db="EMBL/GenBank/DDBJ databases">
        <title>The draft genome of Sphingosinicella sp. GL-C-18.</title>
        <authorList>
            <person name="Liu L."/>
            <person name="Li L."/>
            <person name="Liang L."/>
            <person name="Zhang X."/>
            <person name="Wang T."/>
        </authorList>
    </citation>
    <scope>NUCLEOTIDE SEQUENCE [LARGE SCALE GENOMIC DNA]</scope>
    <source>
        <strain evidence="11 12">GL-C-18</strain>
    </source>
</reference>
<dbReference type="SUPFAM" id="SSF51445">
    <property type="entry name" value="(Trans)glycosidases"/>
    <property type="match status" value="1"/>
</dbReference>
<dbReference type="Pfam" id="PF02446">
    <property type="entry name" value="Glyco_hydro_77"/>
    <property type="match status" value="1"/>
</dbReference>
<dbReference type="InterPro" id="IPR017853">
    <property type="entry name" value="GH"/>
</dbReference>
<evidence type="ECO:0000256" key="6">
    <source>
        <dbReference type="ARBA" id="ARBA00022679"/>
    </source>
</evidence>
<evidence type="ECO:0000256" key="4">
    <source>
        <dbReference type="ARBA" id="ARBA00020295"/>
    </source>
</evidence>
<dbReference type="PANTHER" id="PTHR32438:SF5">
    <property type="entry name" value="4-ALPHA-GLUCANOTRANSFERASE DPE1, CHLOROPLASTIC_AMYLOPLASTIC"/>
    <property type="match status" value="1"/>
</dbReference>
<evidence type="ECO:0000256" key="2">
    <source>
        <dbReference type="ARBA" id="ARBA00005684"/>
    </source>
</evidence>
<sequence>MTDQALHALADAAGLIVEWEDADGNPQTVSDANLRTILTALGHPCATPADCKAAAEALAQAHAANFVTADLGTPVRLPGVHGKVRMRLESGETIEHDLGPDGLLPAIDVAGYHGIEHHHGSLVVAVAPQRCAPMPAGEGGRRPWGASVQIYALRGEHPTAFGDFGALAEFGWAAAERGMDALAISPVHALFTADPGRYSPYSPSSREYLNPLFIDPALIGIEHDCGGPGTGDLIDWQQAWPCRMQALRRFHDDFFADPDRDESHFNAFAEIGGERLRQHAVFEALQGFFFRTQGAGGWQAWPADYRDPHGEAVAKFAKANADEIRFHIFLQWLADASLGGAHGIARARGMAVGLVADLAVGLDPGGSHAWSRRGELLTGLGIGAPPDAFQAAGQNWGLTSFSPEGLRRTGFAPFIRMLRAAMRHAGAIRIDHALGLRRLWLVPEGASPMDGAYLKMPEQDLLRLIALESQRAGVAVIGEDLGVVPPGFRDAIAARGIYGMRVLPFERNEDGEFRPNADWGAGAVAMTSTHDLVPIAGWWRERDLDWREKLTGADMADARSARAEERAGLWGAFVDAGIVTGKAPAGDDPEPALDAALAFTASAPCDLALFPAEDLFGIDEAPNLPGTIDEHPNWRRRLPGTGEALLSDPANVRRIERINQARAK</sequence>
<dbReference type="EC" id="2.4.1.25" evidence="3 10"/>
<dbReference type="OrthoDB" id="9761577at2"/>
<gene>
    <name evidence="11" type="primary">malQ</name>
    <name evidence="11" type="ORF">C7I55_17410</name>
</gene>
<dbReference type="GO" id="GO:0004134">
    <property type="term" value="F:4-alpha-glucanotransferase activity"/>
    <property type="evidence" value="ECO:0007669"/>
    <property type="project" value="UniProtKB-EC"/>
</dbReference>
<dbReference type="PANTHER" id="PTHR32438">
    <property type="entry name" value="4-ALPHA-GLUCANOTRANSFERASE DPE1, CHLOROPLASTIC/AMYLOPLASTIC"/>
    <property type="match status" value="1"/>
</dbReference>
<keyword evidence="12" id="KW-1185">Reference proteome</keyword>
<evidence type="ECO:0000256" key="3">
    <source>
        <dbReference type="ARBA" id="ARBA00012560"/>
    </source>
</evidence>
<organism evidence="11 12">
    <name type="scientific">Allosphingosinicella deserti</name>
    <dbReference type="NCBI Taxonomy" id="2116704"/>
    <lineage>
        <taxon>Bacteria</taxon>
        <taxon>Pseudomonadati</taxon>
        <taxon>Pseudomonadota</taxon>
        <taxon>Alphaproteobacteria</taxon>
        <taxon>Sphingomonadales</taxon>
        <taxon>Sphingomonadaceae</taxon>
        <taxon>Allosphingosinicella</taxon>
    </lineage>
</organism>
<dbReference type="EMBL" id="PXYI01000005">
    <property type="protein sequence ID" value="PSJ39072.1"/>
    <property type="molecule type" value="Genomic_DNA"/>
</dbReference>
<keyword evidence="6 10" id="KW-0808">Transferase</keyword>
<evidence type="ECO:0000256" key="10">
    <source>
        <dbReference type="RuleBase" id="RU361207"/>
    </source>
</evidence>
<evidence type="ECO:0000256" key="1">
    <source>
        <dbReference type="ARBA" id="ARBA00000439"/>
    </source>
</evidence>
<evidence type="ECO:0000313" key="12">
    <source>
        <dbReference type="Proteomes" id="UP000241167"/>
    </source>
</evidence>
<evidence type="ECO:0000256" key="8">
    <source>
        <dbReference type="ARBA" id="ARBA00031423"/>
    </source>
</evidence>
<dbReference type="InterPro" id="IPR003385">
    <property type="entry name" value="Glyco_hydro_77"/>
</dbReference>
<dbReference type="Proteomes" id="UP000241167">
    <property type="component" value="Unassembled WGS sequence"/>
</dbReference>
<name>A0A2P7QM77_9SPHN</name>
<proteinExistence type="inferred from homology"/>
<dbReference type="GO" id="GO:0005975">
    <property type="term" value="P:carbohydrate metabolic process"/>
    <property type="evidence" value="ECO:0007669"/>
    <property type="project" value="InterPro"/>
</dbReference>
<dbReference type="AlphaFoldDB" id="A0A2P7QM77"/>
<accession>A0A2P7QM77</accession>
<keyword evidence="5 10" id="KW-0328">Glycosyltransferase</keyword>
<protein>
    <recommendedName>
        <fullName evidence="4 10">4-alpha-glucanotransferase</fullName>
        <ecNumber evidence="3 10">2.4.1.25</ecNumber>
    </recommendedName>
    <alternativeName>
        <fullName evidence="8 10">Amylomaltase</fullName>
    </alternativeName>
    <alternativeName>
        <fullName evidence="9 10">Disproportionating enzyme</fullName>
    </alternativeName>
</protein>
<evidence type="ECO:0000256" key="9">
    <source>
        <dbReference type="ARBA" id="ARBA00031501"/>
    </source>
</evidence>
<dbReference type="NCBIfam" id="TIGR00217">
    <property type="entry name" value="malQ"/>
    <property type="match status" value="1"/>
</dbReference>
<evidence type="ECO:0000256" key="7">
    <source>
        <dbReference type="ARBA" id="ARBA00023277"/>
    </source>
</evidence>
<dbReference type="Gene3D" id="3.20.20.80">
    <property type="entry name" value="Glycosidases"/>
    <property type="match status" value="1"/>
</dbReference>